<keyword evidence="4" id="KW-1185">Reference proteome</keyword>
<comment type="caution">
    <text evidence="3">The sequence shown here is derived from an EMBL/GenBank/DDBJ whole genome shotgun (WGS) entry which is preliminary data.</text>
</comment>
<dbReference type="InterPro" id="IPR058647">
    <property type="entry name" value="BSH_CzcB-like"/>
</dbReference>
<dbReference type="RefSeq" id="WP_317520703.1">
    <property type="nucleotide sequence ID" value="NZ_JAWJZI010000001.1"/>
</dbReference>
<dbReference type="Pfam" id="PF25973">
    <property type="entry name" value="BSH_CzcB"/>
    <property type="match status" value="1"/>
</dbReference>
<feature type="transmembrane region" description="Helical" evidence="1">
    <location>
        <begin position="35"/>
        <end position="54"/>
    </location>
</feature>
<dbReference type="PANTHER" id="PTHR30386:SF28">
    <property type="entry name" value="EXPORTED PROTEIN"/>
    <property type="match status" value="1"/>
</dbReference>
<evidence type="ECO:0000256" key="1">
    <source>
        <dbReference type="SAM" id="Phobius"/>
    </source>
</evidence>
<evidence type="ECO:0000313" key="3">
    <source>
        <dbReference type="EMBL" id="MDV5168064.1"/>
    </source>
</evidence>
<protein>
    <submittedName>
        <fullName evidence="3">HlyD family efflux transporter periplasmic adaptor subunit</fullName>
    </submittedName>
</protein>
<reference evidence="3 4" key="1">
    <citation type="submission" date="2023-10" db="EMBL/GenBank/DDBJ databases">
        <title>Marine bacteria isolated from horseshoe crab.</title>
        <authorList>
            <person name="Cheng T.H."/>
        </authorList>
    </citation>
    <scope>NUCLEOTIDE SEQUENCE [LARGE SCALE GENOMIC DNA]</scope>
    <source>
        <strain evidence="3 4">HSC6</strain>
    </source>
</reference>
<proteinExistence type="predicted"/>
<dbReference type="PANTHER" id="PTHR30386">
    <property type="entry name" value="MEMBRANE FUSION SUBUNIT OF EMRAB-TOLC MULTIDRUG EFFLUX PUMP"/>
    <property type="match status" value="1"/>
</dbReference>
<keyword evidence="1" id="KW-1133">Transmembrane helix</keyword>
<sequence length="344" mass="38905">MKVKFHLNKQHNPRSEDGMRVMYGPAKRGGYRVRWYLILALVVSPLLAMAYYLYRTEFLVIAPAIITSYPVTITSTEKAIVAPLPTDVGKSVAKGQAVLLLKDDMLDAETRFIEQELLKLSPPAIEISPIYRDAIAQSEQNLQKFELIKRNYDTFRKQGHVSDVDYASIISINNTLNNQLNNQKLAYIEAQRHLSEMALAGPVSQAHRALMQELVIKRSQQDNLTVRSPFDGRVIEIHVLEGERIDVNRPLITVAKNNSPEVIAYLNPKYIKYGQIGTKAKVSFPDGASFAATVSKPLEMVNKLPQQLLSPFEGQPAYLRITLQFDMALEQKYWIEGMAVKVQF</sequence>
<evidence type="ECO:0000259" key="2">
    <source>
        <dbReference type="Pfam" id="PF25973"/>
    </source>
</evidence>
<dbReference type="Gene3D" id="2.40.50.100">
    <property type="match status" value="1"/>
</dbReference>
<feature type="domain" description="CzcB-like barrel-sandwich hybrid" evidence="2">
    <location>
        <begin position="73"/>
        <end position="255"/>
    </location>
</feature>
<keyword evidence="1" id="KW-0472">Membrane</keyword>
<accession>A0ABU3ZD82</accession>
<gene>
    <name evidence="3" type="ORF">R2X38_03490</name>
</gene>
<evidence type="ECO:0000313" key="4">
    <source>
        <dbReference type="Proteomes" id="UP001186452"/>
    </source>
</evidence>
<name>A0ABU3ZD82_9GAMM</name>
<organism evidence="3 4">
    <name type="scientific">Photobacterium rosenbergii</name>
    <dbReference type="NCBI Taxonomy" id="294936"/>
    <lineage>
        <taxon>Bacteria</taxon>
        <taxon>Pseudomonadati</taxon>
        <taxon>Pseudomonadota</taxon>
        <taxon>Gammaproteobacteria</taxon>
        <taxon>Vibrionales</taxon>
        <taxon>Vibrionaceae</taxon>
        <taxon>Photobacterium</taxon>
    </lineage>
</organism>
<dbReference type="EMBL" id="JAWJZI010000001">
    <property type="protein sequence ID" value="MDV5168064.1"/>
    <property type="molecule type" value="Genomic_DNA"/>
</dbReference>
<dbReference type="InterPro" id="IPR050739">
    <property type="entry name" value="MFP"/>
</dbReference>
<dbReference type="Proteomes" id="UP001186452">
    <property type="component" value="Unassembled WGS sequence"/>
</dbReference>
<keyword evidence="1" id="KW-0812">Transmembrane</keyword>